<evidence type="ECO:0000256" key="2">
    <source>
        <dbReference type="ARBA" id="ARBA00022475"/>
    </source>
</evidence>
<keyword evidence="13" id="KW-1185">Reference proteome</keyword>
<name>A0ABN9L989_9NEOB</name>
<keyword evidence="9" id="KW-0297">G-protein coupled receptor</keyword>
<proteinExistence type="inferred from homology"/>
<dbReference type="EMBL" id="CAUEEQ010012370">
    <property type="protein sequence ID" value="CAJ0936501.1"/>
    <property type="molecule type" value="Genomic_DNA"/>
</dbReference>
<dbReference type="Proteomes" id="UP001176940">
    <property type="component" value="Unassembled WGS sequence"/>
</dbReference>
<dbReference type="PROSITE" id="PS00237">
    <property type="entry name" value="G_PROTEIN_RECEP_F1_1"/>
    <property type="match status" value="1"/>
</dbReference>
<sequence length="392" mass="44294">MSSAEKNCDIGNKEHLAIKVAFSEWRHLLKGPIIRNWVRSPSSRKGLHQKRSPPEETGVNLDLVSDYLSHYKAKTLSAITVHNVQVILLIFLLLAFITSLVGNGLIVLAVTLDPHLHTPMYFFLRGLSILELCSINTTVPKTLQIFFSLDRTISFMGCATQMYIFSAVAVSECLFLTVMAFDRFMAICHPLRYSSVMTAQICYQLVLGPCLLGFLVPFVHTGAIFSFPFCGSHQVAHFFCDIPPLLHIACTNTFTIELYVFIVCMFGAVFPFILIFISYMKILSSIFLIHSAEGRQKALSTCSSHLVSVIIFFGTAMYVHLRLRTPFSSYKDRMTALFYCVIIPTINPLIYSLKNSDMKKALGKLNERIQFFFCHGVNHCPVHLHDLWRGLV</sequence>
<dbReference type="PANTHER" id="PTHR26453">
    <property type="entry name" value="OLFACTORY RECEPTOR"/>
    <property type="match status" value="1"/>
</dbReference>
<keyword evidence="5 10" id="KW-0552">Olfaction</keyword>
<evidence type="ECO:0000256" key="3">
    <source>
        <dbReference type="ARBA" id="ARBA00022606"/>
    </source>
</evidence>
<dbReference type="Gene3D" id="1.20.1070.10">
    <property type="entry name" value="Rhodopsin 7-helix transmembrane proteins"/>
    <property type="match status" value="1"/>
</dbReference>
<feature type="transmembrane region" description="Helical" evidence="10">
    <location>
        <begin position="86"/>
        <end position="112"/>
    </location>
</feature>
<protein>
    <recommendedName>
        <fullName evidence="10">Olfactory receptor</fullName>
    </recommendedName>
</protein>
<dbReference type="PRINTS" id="PR00237">
    <property type="entry name" value="GPCRRHODOPSN"/>
</dbReference>
<evidence type="ECO:0000256" key="4">
    <source>
        <dbReference type="ARBA" id="ARBA00022692"/>
    </source>
</evidence>
<keyword evidence="7 10" id="KW-0472">Membrane</keyword>
<evidence type="ECO:0000256" key="1">
    <source>
        <dbReference type="ARBA" id="ARBA00004651"/>
    </source>
</evidence>
<evidence type="ECO:0000256" key="10">
    <source>
        <dbReference type="RuleBase" id="RU363047"/>
    </source>
</evidence>
<feature type="transmembrane region" description="Helical" evidence="10">
    <location>
        <begin position="201"/>
        <end position="219"/>
    </location>
</feature>
<evidence type="ECO:0000259" key="11">
    <source>
        <dbReference type="PROSITE" id="PS50262"/>
    </source>
</evidence>
<dbReference type="InterPro" id="IPR000725">
    <property type="entry name" value="Olfact_rcpt"/>
</dbReference>
<comment type="similarity">
    <text evidence="9">Belongs to the G-protein coupled receptor 1 family.</text>
</comment>
<dbReference type="InterPro" id="IPR017452">
    <property type="entry name" value="GPCR_Rhodpsn_7TM"/>
</dbReference>
<organism evidence="12 13">
    <name type="scientific">Ranitomeya imitator</name>
    <name type="common">mimic poison frog</name>
    <dbReference type="NCBI Taxonomy" id="111125"/>
    <lineage>
        <taxon>Eukaryota</taxon>
        <taxon>Metazoa</taxon>
        <taxon>Chordata</taxon>
        <taxon>Craniata</taxon>
        <taxon>Vertebrata</taxon>
        <taxon>Euteleostomi</taxon>
        <taxon>Amphibia</taxon>
        <taxon>Batrachia</taxon>
        <taxon>Anura</taxon>
        <taxon>Neobatrachia</taxon>
        <taxon>Hyloidea</taxon>
        <taxon>Dendrobatidae</taxon>
        <taxon>Dendrobatinae</taxon>
        <taxon>Ranitomeya</taxon>
    </lineage>
</organism>
<evidence type="ECO:0000256" key="7">
    <source>
        <dbReference type="ARBA" id="ARBA00023136"/>
    </source>
</evidence>
<keyword evidence="3 10" id="KW-0716">Sensory transduction</keyword>
<keyword evidence="4 9" id="KW-0812">Transmembrane</keyword>
<dbReference type="CDD" id="cd15225">
    <property type="entry name" value="7tmA_OR10A-like"/>
    <property type="match status" value="1"/>
</dbReference>
<keyword evidence="9" id="KW-0675">Receptor</keyword>
<feature type="transmembrane region" description="Helical" evidence="10">
    <location>
        <begin position="258"/>
        <end position="277"/>
    </location>
</feature>
<dbReference type="InterPro" id="IPR000276">
    <property type="entry name" value="GPCR_Rhodpsn"/>
</dbReference>
<evidence type="ECO:0000313" key="13">
    <source>
        <dbReference type="Proteomes" id="UP001176940"/>
    </source>
</evidence>
<gene>
    <name evidence="12" type="ORF">RIMI_LOCUS6757359</name>
</gene>
<accession>A0ABN9L989</accession>
<dbReference type="SUPFAM" id="SSF81321">
    <property type="entry name" value="Family A G protein-coupled receptor-like"/>
    <property type="match status" value="1"/>
</dbReference>
<dbReference type="PROSITE" id="PS50262">
    <property type="entry name" value="G_PROTEIN_RECEP_F1_2"/>
    <property type="match status" value="1"/>
</dbReference>
<feature type="transmembrane region" description="Helical" evidence="10">
    <location>
        <begin position="336"/>
        <end position="353"/>
    </location>
</feature>
<feature type="domain" description="G-protein coupled receptors family 1 profile" evidence="11">
    <location>
        <begin position="102"/>
        <end position="351"/>
    </location>
</feature>
<keyword evidence="2 10" id="KW-1003">Cell membrane</keyword>
<evidence type="ECO:0000256" key="8">
    <source>
        <dbReference type="ARBA" id="ARBA00023224"/>
    </source>
</evidence>
<comment type="subcellular location">
    <subcellularLocation>
        <location evidence="1 10">Cell membrane</location>
        <topology evidence="1 10">Multi-pass membrane protein</topology>
    </subcellularLocation>
</comment>
<dbReference type="PRINTS" id="PR00245">
    <property type="entry name" value="OLFACTORYR"/>
</dbReference>
<dbReference type="Pfam" id="PF13853">
    <property type="entry name" value="7tm_4"/>
    <property type="match status" value="1"/>
</dbReference>
<evidence type="ECO:0000256" key="5">
    <source>
        <dbReference type="ARBA" id="ARBA00022725"/>
    </source>
</evidence>
<comment type="caution">
    <text evidence="12">The sequence shown here is derived from an EMBL/GenBank/DDBJ whole genome shotgun (WGS) entry which is preliminary data.</text>
</comment>
<evidence type="ECO:0000256" key="9">
    <source>
        <dbReference type="RuleBase" id="RU000688"/>
    </source>
</evidence>
<evidence type="ECO:0000313" key="12">
    <source>
        <dbReference type="EMBL" id="CAJ0936501.1"/>
    </source>
</evidence>
<feature type="transmembrane region" description="Helical" evidence="10">
    <location>
        <begin position="298"/>
        <end position="321"/>
    </location>
</feature>
<evidence type="ECO:0000256" key="6">
    <source>
        <dbReference type="ARBA" id="ARBA00022989"/>
    </source>
</evidence>
<keyword evidence="8 9" id="KW-0807">Transducer</keyword>
<reference evidence="12" key="1">
    <citation type="submission" date="2023-07" db="EMBL/GenBank/DDBJ databases">
        <authorList>
            <person name="Stuckert A."/>
        </authorList>
    </citation>
    <scope>NUCLEOTIDE SEQUENCE</scope>
</reference>
<keyword evidence="6 10" id="KW-1133">Transmembrane helix</keyword>
<feature type="transmembrane region" description="Helical" evidence="10">
    <location>
        <begin position="162"/>
        <end position="181"/>
    </location>
</feature>